<organism evidence="1 2">
    <name type="scientific">Puccinia graminis f. sp. tritici</name>
    <dbReference type="NCBI Taxonomy" id="56615"/>
    <lineage>
        <taxon>Eukaryota</taxon>
        <taxon>Fungi</taxon>
        <taxon>Dikarya</taxon>
        <taxon>Basidiomycota</taxon>
        <taxon>Pucciniomycotina</taxon>
        <taxon>Pucciniomycetes</taxon>
        <taxon>Pucciniales</taxon>
        <taxon>Pucciniaceae</taxon>
        <taxon>Puccinia</taxon>
    </lineage>
</organism>
<evidence type="ECO:0000313" key="1">
    <source>
        <dbReference type="EMBL" id="KAA1074353.1"/>
    </source>
</evidence>
<name>A0A5B0ME08_PUCGR</name>
<keyword evidence="2" id="KW-1185">Reference proteome</keyword>
<reference evidence="1 2" key="1">
    <citation type="submission" date="2019-05" db="EMBL/GenBank/DDBJ databases">
        <title>Emergence of the Ug99 lineage of the wheat stem rust pathogen through somatic hybridization.</title>
        <authorList>
            <person name="Li F."/>
            <person name="Upadhyaya N.M."/>
            <person name="Sperschneider J."/>
            <person name="Matny O."/>
            <person name="Nguyen-Phuc H."/>
            <person name="Mago R."/>
            <person name="Raley C."/>
            <person name="Miller M.E."/>
            <person name="Silverstein K.A.T."/>
            <person name="Henningsen E."/>
            <person name="Hirsch C.D."/>
            <person name="Visser B."/>
            <person name="Pretorius Z.A."/>
            <person name="Steffenson B.J."/>
            <person name="Schwessinger B."/>
            <person name="Dodds P.N."/>
            <person name="Figueroa M."/>
        </authorList>
    </citation>
    <scope>NUCLEOTIDE SEQUENCE [LARGE SCALE GENOMIC DNA]</scope>
    <source>
        <strain evidence="1">21-0</strain>
    </source>
</reference>
<dbReference type="AlphaFoldDB" id="A0A5B0ME08"/>
<dbReference type="EMBL" id="VSWC01000157">
    <property type="protein sequence ID" value="KAA1074353.1"/>
    <property type="molecule type" value="Genomic_DNA"/>
</dbReference>
<sequence length="107" mass="11780">MLANPPHQLKSYLQPALLRTSSLWRWPFSLNSLRSANCSATFSMAEGDYMQEDDGVIPPSTGYTSLANQAFSIVRGPWALLEPLHSLILASSRKAPLGYKTSEQLAL</sequence>
<proteinExistence type="predicted"/>
<accession>A0A5B0ME08</accession>
<gene>
    <name evidence="1" type="ORF">PGT21_002249</name>
</gene>
<comment type="caution">
    <text evidence="1">The sequence shown here is derived from an EMBL/GenBank/DDBJ whole genome shotgun (WGS) entry which is preliminary data.</text>
</comment>
<protein>
    <submittedName>
        <fullName evidence="1">Uncharacterized protein</fullName>
    </submittedName>
</protein>
<evidence type="ECO:0000313" key="2">
    <source>
        <dbReference type="Proteomes" id="UP000324748"/>
    </source>
</evidence>
<dbReference type="Proteomes" id="UP000324748">
    <property type="component" value="Unassembled WGS sequence"/>
</dbReference>